<proteinExistence type="predicted"/>
<reference evidence="2" key="1">
    <citation type="submission" date="2017-03" db="EMBL/GenBank/DDBJ databases">
        <title>Phytopthora megakarya and P. palmivora, two closely related causual agents of cacao black pod achieved similar genome size and gene model numbers by different mechanisms.</title>
        <authorList>
            <person name="Ali S."/>
            <person name="Shao J."/>
            <person name="Larry D.J."/>
            <person name="Kronmiller B."/>
            <person name="Shen D."/>
            <person name="Strem M.D."/>
            <person name="Melnick R.L."/>
            <person name="Guiltinan M.J."/>
            <person name="Tyler B.M."/>
            <person name="Meinhardt L.W."/>
            <person name="Bailey B.A."/>
        </authorList>
    </citation>
    <scope>NUCLEOTIDE SEQUENCE [LARGE SCALE GENOMIC DNA]</scope>
    <source>
        <strain evidence="2">zdho120</strain>
    </source>
</reference>
<name>A0A225WNR1_9STRA</name>
<dbReference type="OrthoDB" id="91404at2759"/>
<comment type="caution">
    <text evidence="1">The sequence shown here is derived from an EMBL/GenBank/DDBJ whole genome shotgun (WGS) entry which is preliminary data.</text>
</comment>
<evidence type="ECO:0000313" key="1">
    <source>
        <dbReference type="EMBL" id="OWZ19246.1"/>
    </source>
</evidence>
<protein>
    <submittedName>
        <fullName evidence="1">Uncharacterized protein</fullName>
    </submittedName>
</protein>
<sequence>MVTIALEWISSQEVEPRDVVQLIQQLKNVPENAVCEVGDIFSRRYRTKVSSAGNNSERRIRNEVHLSCEPVVASFLSKKFSSVLPIDKVIALIDLLGDQVVDAQEAYEIYTDADARTPQRMTLLVESLRYLLSKLITANNIGARCIPSATTVPFLSYTDFLACYVAFLANLHTS</sequence>
<dbReference type="Proteomes" id="UP000198211">
    <property type="component" value="Unassembled WGS sequence"/>
</dbReference>
<evidence type="ECO:0000313" key="2">
    <source>
        <dbReference type="Proteomes" id="UP000198211"/>
    </source>
</evidence>
<keyword evidence="2" id="KW-1185">Reference proteome</keyword>
<organism evidence="1 2">
    <name type="scientific">Phytophthora megakarya</name>
    <dbReference type="NCBI Taxonomy" id="4795"/>
    <lineage>
        <taxon>Eukaryota</taxon>
        <taxon>Sar</taxon>
        <taxon>Stramenopiles</taxon>
        <taxon>Oomycota</taxon>
        <taxon>Peronosporomycetes</taxon>
        <taxon>Peronosporales</taxon>
        <taxon>Peronosporaceae</taxon>
        <taxon>Phytophthora</taxon>
    </lineage>
</organism>
<dbReference type="EMBL" id="NBNE01000466">
    <property type="protein sequence ID" value="OWZ19246.1"/>
    <property type="molecule type" value="Genomic_DNA"/>
</dbReference>
<accession>A0A225WNR1</accession>
<gene>
    <name evidence="1" type="ORF">PHMEG_0006530</name>
</gene>
<dbReference type="AlphaFoldDB" id="A0A225WNR1"/>